<organism evidence="2 3">
    <name type="scientific">Polyangium fumosum</name>
    <dbReference type="NCBI Taxonomy" id="889272"/>
    <lineage>
        <taxon>Bacteria</taxon>
        <taxon>Pseudomonadati</taxon>
        <taxon>Myxococcota</taxon>
        <taxon>Polyangia</taxon>
        <taxon>Polyangiales</taxon>
        <taxon>Polyangiaceae</taxon>
        <taxon>Polyangium</taxon>
    </lineage>
</organism>
<dbReference type="Gene3D" id="2.60.40.1080">
    <property type="match status" value="1"/>
</dbReference>
<dbReference type="InterPro" id="IPR011042">
    <property type="entry name" value="6-blade_b-propeller_TolB-like"/>
</dbReference>
<evidence type="ECO:0000256" key="1">
    <source>
        <dbReference type="SAM" id="SignalP"/>
    </source>
</evidence>
<name>A0A4U1JAH2_9BACT</name>
<dbReference type="SUPFAM" id="SSF82171">
    <property type="entry name" value="DPP6 N-terminal domain-like"/>
    <property type="match status" value="1"/>
</dbReference>
<evidence type="ECO:0000313" key="2">
    <source>
        <dbReference type="EMBL" id="TKD03814.1"/>
    </source>
</evidence>
<evidence type="ECO:0000313" key="3">
    <source>
        <dbReference type="Proteomes" id="UP000309215"/>
    </source>
</evidence>
<evidence type="ECO:0008006" key="4">
    <source>
        <dbReference type="Google" id="ProtNLM"/>
    </source>
</evidence>
<proteinExistence type="predicted"/>
<dbReference type="PROSITE" id="PS51257">
    <property type="entry name" value="PROKAR_LIPOPROTEIN"/>
    <property type="match status" value="1"/>
</dbReference>
<protein>
    <recommendedName>
        <fullName evidence="4">TolB protein</fullName>
    </recommendedName>
</protein>
<accession>A0A4U1JAH2</accession>
<feature type="chain" id="PRO_5020266123" description="TolB protein" evidence="1">
    <location>
        <begin position="23"/>
        <end position="678"/>
    </location>
</feature>
<comment type="caution">
    <text evidence="2">The sequence shown here is derived from an EMBL/GenBank/DDBJ whole genome shotgun (WGS) entry which is preliminary data.</text>
</comment>
<feature type="signal peptide" evidence="1">
    <location>
        <begin position="1"/>
        <end position="22"/>
    </location>
</feature>
<dbReference type="OrthoDB" id="9815657at2"/>
<reference evidence="2 3" key="1">
    <citation type="submission" date="2019-04" db="EMBL/GenBank/DDBJ databases">
        <authorList>
            <person name="Li Y."/>
            <person name="Wang J."/>
        </authorList>
    </citation>
    <scope>NUCLEOTIDE SEQUENCE [LARGE SCALE GENOMIC DNA]</scope>
    <source>
        <strain evidence="2 3">DSM 14668</strain>
    </source>
</reference>
<dbReference type="AlphaFoldDB" id="A0A4U1JAH2"/>
<dbReference type="Gene3D" id="2.120.10.30">
    <property type="entry name" value="TolB, C-terminal domain"/>
    <property type="match status" value="1"/>
</dbReference>
<dbReference type="RefSeq" id="WP_136931548.1">
    <property type="nucleotide sequence ID" value="NZ_SSMQ01000027.1"/>
</dbReference>
<gene>
    <name evidence="2" type="ORF">E8A74_24830</name>
</gene>
<keyword evidence="1" id="KW-0732">Signal</keyword>
<dbReference type="EMBL" id="SSMQ01000027">
    <property type="protein sequence ID" value="TKD03814.1"/>
    <property type="molecule type" value="Genomic_DNA"/>
</dbReference>
<keyword evidence="3" id="KW-1185">Reference proteome</keyword>
<dbReference type="Proteomes" id="UP000309215">
    <property type="component" value="Unassembled WGS sequence"/>
</dbReference>
<sequence>MRRRFAFLGFVSTLGVAMFAYGCGATGGNSSSGGDGGDAGDWSSGNAQGGQGGDGGCLFNCGSGGNGGTPNVQQLIIAPLNPTLNVVDLNKPTQVFTVKTQDGQDVTNQVTWVYERPDIGDITSATFVPTGNVGGTGVLTAKLNMAEASTNVTVNVKKNINTAGLDPAQMAAFDTPIGPDPGMQIVYPYHDTVFPLGVLAPEVQWNGVGGTETYRLKITEKHMEYVTYFQTGAPARHLMNQADWESIGASGTGAQSDPIMVQLSRLAPGGGAYAPTSQVWHVAQGRVRGAVYYWELPGVCGGNSNGRILKIKPDSATPEEFFNPGGCWGCHTVSRDGKTMMATLDGSLPFPQITIDLTQAPAQYGAIPPGSGIGGTFSAFNHSSDKILVSNDAASNPSNSILRIVNAAGGGVLNANVMGNGCGEPAWSPDGNKVAAICGLGGGGWVFDASSGYLATGDVAADGITVGNVHPIVQQAGSPGRPAYPSFTSDSQYIAFGRPTQGSRSTGNGDLWLVKNDGGELKKLAIASSDNKSFNPVFAPQRAGGYYWLVFVSRRDYGNTLVSTNRQQLWMTAIDDPPTAGDPSHPPFYMRGQEGCGLSENAYMAQEPCKEQGQGCVTGADCCGGQCVKDPASGAYICGEPPPPGSCSETGNACTTKADCCNPVDECIDGFCAQKPPK</sequence>